<dbReference type="AlphaFoldDB" id="A0A4U5M228"/>
<accession>A0A4U5M228</accession>
<feature type="transmembrane region" description="Helical" evidence="1">
    <location>
        <begin position="105"/>
        <end position="128"/>
    </location>
</feature>
<organism evidence="2 3">
    <name type="scientific">Steinernema carpocapsae</name>
    <name type="common">Entomopathogenic nematode</name>
    <dbReference type="NCBI Taxonomy" id="34508"/>
    <lineage>
        <taxon>Eukaryota</taxon>
        <taxon>Metazoa</taxon>
        <taxon>Ecdysozoa</taxon>
        <taxon>Nematoda</taxon>
        <taxon>Chromadorea</taxon>
        <taxon>Rhabditida</taxon>
        <taxon>Tylenchina</taxon>
        <taxon>Panagrolaimomorpha</taxon>
        <taxon>Strongyloidoidea</taxon>
        <taxon>Steinernematidae</taxon>
        <taxon>Steinernema</taxon>
    </lineage>
</organism>
<proteinExistence type="predicted"/>
<evidence type="ECO:0000313" key="2">
    <source>
        <dbReference type="EMBL" id="TKR62756.1"/>
    </source>
</evidence>
<reference evidence="2 3" key="1">
    <citation type="journal article" date="2015" name="Genome Biol.">
        <title>Comparative genomics of Steinernema reveals deeply conserved gene regulatory networks.</title>
        <authorList>
            <person name="Dillman A.R."/>
            <person name="Macchietto M."/>
            <person name="Porter C.F."/>
            <person name="Rogers A."/>
            <person name="Williams B."/>
            <person name="Antoshechkin I."/>
            <person name="Lee M.M."/>
            <person name="Goodwin Z."/>
            <person name="Lu X."/>
            <person name="Lewis E.E."/>
            <person name="Goodrich-Blair H."/>
            <person name="Stock S.P."/>
            <person name="Adams B.J."/>
            <person name="Sternberg P.W."/>
            <person name="Mortazavi A."/>
        </authorList>
    </citation>
    <scope>NUCLEOTIDE SEQUENCE [LARGE SCALE GENOMIC DNA]</scope>
    <source>
        <strain evidence="2 3">ALL</strain>
    </source>
</reference>
<feature type="transmembrane region" description="Helical" evidence="1">
    <location>
        <begin position="35"/>
        <end position="57"/>
    </location>
</feature>
<protein>
    <recommendedName>
        <fullName evidence="4">7TM GPCR serpentine receptor class x (Srx) domain-containing protein</fullName>
    </recommendedName>
</protein>
<sequence>MLTPWTGIVFLEGKVFFTYEAEKPLSDVVKRVHGYHNLFCVVFTLVIYIIITLYLLVQKIRYKTVGVASGERLIVVQAFIKFCGNFLVIFTMNFFGAYFQQSFWAMAAIPLFQIFNLLVMPLIVYVGFNRECTLKGMFKYGLQLSRLFTFGSKQIQYVASINVKSSRVKLTQIN</sequence>
<name>A0A4U5M228_STECR</name>
<gene>
    <name evidence="2" type="ORF">L596_026674</name>
</gene>
<reference evidence="2 3" key="2">
    <citation type="journal article" date="2019" name="G3 (Bethesda)">
        <title>Hybrid Assembly of the Genome of the Entomopathogenic Nematode Steinernema carpocapsae Identifies the X-Chromosome.</title>
        <authorList>
            <person name="Serra L."/>
            <person name="Macchietto M."/>
            <person name="Macias-Munoz A."/>
            <person name="McGill C.J."/>
            <person name="Rodriguez I.M."/>
            <person name="Rodriguez B."/>
            <person name="Murad R."/>
            <person name="Mortazavi A."/>
        </authorList>
    </citation>
    <scope>NUCLEOTIDE SEQUENCE [LARGE SCALE GENOMIC DNA]</scope>
    <source>
        <strain evidence="2 3">ALL</strain>
    </source>
</reference>
<keyword evidence="1" id="KW-0812">Transmembrane</keyword>
<evidence type="ECO:0000313" key="3">
    <source>
        <dbReference type="Proteomes" id="UP000298663"/>
    </source>
</evidence>
<evidence type="ECO:0008006" key="4">
    <source>
        <dbReference type="Google" id="ProtNLM"/>
    </source>
</evidence>
<feature type="transmembrane region" description="Helical" evidence="1">
    <location>
        <begin position="78"/>
        <end position="99"/>
    </location>
</feature>
<keyword evidence="1" id="KW-0472">Membrane</keyword>
<dbReference type="Proteomes" id="UP000298663">
    <property type="component" value="Unassembled WGS sequence"/>
</dbReference>
<comment type="caution">
    <text evidence="2">The sequence shown here is derived from an EMBL/GenBank/DDBJ whole genome shotgun (WGS) entry which is preliminary data.</text>
</comment>
<dbReference type="EMBL" id="AZBU02000010">
    <property type="protein sequence ID" value="TKR62756.1"/>
    <property type="molecule type" value="Genomic_DNA"/>
</dbReference>
<keyword evidence="1" id="KW-1133">Transmembrane helix</keyword>
<evidence type="ECO:0000256" key="1">
    <source>
        <dbReference type="SAM" id="Phobius"/>
    </source>
</evidence>
<dbReference type="OrthoDB" id="115435at2759"/>
<keyword evidence="3" id="KW-1185">Reference proteome</keyword>